<protein>
    <submittedName>
        <fullName evidence="1">Uncharacterized protein</fullName>
    </submittedName>
</protein>
<evidence type="ECO:0000313" key="1">
    <source>
        <dbReference type="EMBL" id="MBX68960.1"/>
    </source>
</evidence>
<dbReference type="EMBL" id="GGEC01088476">
    <property type="protein sequence ID" value="MBX68960.1"/>
    <property type="molecule type" value="Transcribed_RNA"/>
</dbReference>
<name>A0A2P2QPM3_RHIMU</name>
<organism evidence="1">
    <name type="scientific">Rhizophora mucronata</name>
    <name type="common">Asiatic mangrove</name>
    <dbReference type="NCBI Taxonomy" id="61149"/>
    <lineage>
        <taxon>Eukaryota</taxon>
        <taxon>Viridiplantae</taxon>
        <taxon>Streptophyta</taxon>
        <taxon>Embryophyta</taxon>
        <taxon>Tracheophyta</taxon>
        <taxon>Spermatophyta</taxon>
        <taxon>Magnoliopsida</taxon>
        <taxon>eudicotyledons</taxon>
        <taxon>Gunneridae</taxon>
        <taxon>Pentapetalae</taxon>
        <taxon>rosids</taxon>
        <taxon>fabids</taxon>
        <taxon>Malpighiales</taxon>
        <taxon>Rhizophoraceae</taxon>
        <taxon>Rhizophora</taxon>
    </lineage>
</organism>
<accession>A0A2P2QPM3</accession>
<sequence length="43" mass="5151">MKEFASHTMVKTHGVSEFLYILRWLVEKQVHLFTHYSTGKEKI</sequence>
<dbReference type="AlphaFoldDB" id="A0A2P2QPM3"/>
<proteinExistence type="predicted"/>
<reference evidence="1" key="1">
    <citation type="submission" date="2018-02" db="EMBL/GenBank/DDBJ databases">
        <title>Rhizophora mucronata_Transcriptome.</title>
        <authorList>
            <person name="Meera S.P."/>
            <person name="Sreeshan A."/>
            <person name="Augustine A."/>
        </authorList>
    </citation>
    <scope>NUCLEOTIDE SEQUENCE</scope>
    <source>
        <tissue evidence="1">Leaf</tissue>
    </source>
</reference>